<comment type="catalytic activity">
    <reaction evidence="11">
        <text>Couples ATP hydrolysis with the unwinding of duplex DNA by translocating in the 3'-5' direction.</text>
        <dbReference type="EC" id="5.6.2.4"/>
    </reaction>
</comment>
<proteinExistence type="inferred from homology"/>
<keyword evidence="1 11" id="KW-0639">Primosome</keyword>
<dbReference type="Gene3D" id="3.40.1440.60">
    <property type="entry name" value="PriA, 3(prime) DNA-binding domain"/>
    <property type="match status" value="1"/>
</dbReference>
<dbReference type="Pfam" id="PF17764">
    <property type="entry name" value="PriA_3primeBD"/>
    <property type="match status" value="1"/>
</dbReference>
<keyword evidence="7 11" id="KW-0862">Zinc</keyword>
<dbReference type="EC" id="5.6.2.4" evidence="11"/>
<evidence type="ECO:0000256" key="5">
    <source>
        <dbReference type="ARBA" id="ARBA00022801"/>
    </source>
</evidence>
<evidence type="ECO:0000256" key="7">
    <source>
        <dbReference type="ARBA" id="ARBA00022833"/>
    </source>
</evidence>
<dbReference type="CDD" id="cd17929">
    <property type="entry name" value="DEXHc_priA"/>
    <property type="match status" value="1"/>
</dbReference>
<feature type="region of interest" description="Disordered" evidence="12">
    <location>
        <begin position="510"/>
        <end position="530"/>
    </location>
</feature>
<evidence type="ECO:0000256" key="6">
    <source>
        <dbReference type="ARBA" id="ARBA00022806"/>
    </source>
</evidence>
<keyword evidence="4 11" id="KW-0547">Nucleotide-binding</keyword>
<feature type="binding site" evidence="11">
    <location>
        <position position="487"/>
    </location>
    <ligand>
        <name>Zn(2+)</name>
        <dbReference type="ChEBI" id="CHEBI:29105"/>
        <label>1</label>
    </ligand>
</feature>
<dbReference type="InterPro" id="IPR041236">
    <property type="entry name" value="PriA_C"/>
</dbReference>
<feature type="domain" description="Helicase ATP-binding" evidence="13">
    <location>
        <begin position="257"/>
        <end position="423"/>
    </location>
</feature>
<feature type="domain" description="Helicase C-terminal" evidence="14">
    <location>
        <begin position="547"/>
        <end position="711"/>
    </location>
</feature>
<keyword evidence="8 11" id="KW-0067">ATP-binding</keyword>
<feature type="binding site" evidence="11">
    <location>
        <position position="542"/>
    </location>
    <ligand>
        <name>Zn(2+)</name>
        <dbReference type="ChEBI" id="CHEBI:29105"/>
        <label>2</label>
    </ligand>
</feature>
<gene>
    <name evidence="11 15" type="primary">priA</name>
    <name evidence="15" type="ORF">POL72_48745</name>
</gene>
<protein>
    <recommendedName>
        <fullName evidence="11">Replication restart protein PriA</fullName>
    </recommendedName>
    <alternativeName>
        <fullName evidence="11">ATP-dependent DNA helicase PriA</fullName>
        <ecNumber evidence="11">5.6.2.4</ecNumber>
    </alternativeName>
    <alternativeName>
        <fullName evidence="11">DNA 3'-5' helicase PriA</fullName>
    </alternativeName>
</protein>
<feature type="binding site" evidence="11">
    <location>
        <position position="555"/>
    </location>
    <ligand>
        <name>Zn(2+)</name>
        <dbReference type="ChEBI" id="CHEBI:29105"/>
        <label>1</label>
    </ligand>
</feature>
<feature type="binding site" evidence="11">
    <location>
        <position position="499"/>
    </location>
    <ligand>
        <name>Zn(2+)</name>
        <dbReference type="ChEBI" id="CHEBI:29105"/>
        <label>2</label>
    </ligand>
</feature>
<evidence type="ECO:0000256" key="9">
    <source>
        <dbReference type="ARBA" id="ARBA00023125"/>
    </source>
</evidence>
<dbReference type="SMART" id="SM00487">
    <property type="entry name" value="DEXDc"/>
    <property type="match status" value="1"/>
</dbReference>
<feature type="binding site" evidence="11">
    <location>
        <position position="539"/>
    </location>
    <ligand>
        <name>Zn(2+)</name>
        <dbReference type="ChEBI" id="CHEBI:29105"/>
        <label>2</label>
    </ligand>
</feature>
<keyword evidence="10 11" id="KW-0413">Isomerase</keyword>
<evidence type="ECO:0000259" key="14">
    <source>
        <dbReference type="PROSITE" id="PS51194"/>
    </source>
</evidence>
<evidence type="ECO:0000256" key="12">
    <source>
        <dbReference type="SAM" id="MobiDB-lite"/>
    </source>
</evidence>
<dbReference type="Pfam" id="PF00271">
    <property type="entry name" value="Helicase_C"/>
    <property type="match status" value="1"/>
</dbReference>
<evidence type="ECO:0000256" key="3">
    <source>
        <dbReference type="ARBA" id="ARBA00022723"/>
    </source>
</evidence>
<dbReference type="InterPro" id="IPR042115">
    <property type="entry name" value="PriA_3primeBD_sf"/>
</dbReference>
<comment type="cofactor">
    <cofactor evidence="11">
        <name>Zn(2+)</name>
        <dbReference type="ChEBI" id="CHEBI:29105"/>
    </cofactor>
    <text evidence="11">Binds 2 zinc ions per subunit.</text>
</comment>
<dbReference type="InterPro" id="IPR005259">
    <property type="entry name" value="PriA"/>
</dbReference>
<dbReference type="Pfam" id="PF00270">
    <property type="entry name" value="DEAD"/>
    <property type="match status" value="1"/>
</dbReference>
<dbReference type="InterPro" id="IPR014001">
    <property type="entry name" value="Helicase_ATP-bd"/>
</dbReference>
<feature type="compositionally biased region" description="Pro residues" evidence="12">
    <location>
        <begin position="515"/>
        <end position="525"/>
    </location>
</feature>
<evidence type="ECO:0000313" key="16">
    <source>
        <dbReference type="Proteomes" id="UP001217485"/>
    </source>
</evidence>
<keyword evidence="3 11" id="KW-0479">Metal-binding</keyword>
<accession>A0ABT5CJ72</accession>
<keyword evidence="2 11" id="KW-0235">DNA replication</keyword>
<dbReference type="RefSeq" id="WP_272104119.1">
    <property type="nucleotide sequence ID" value="NZ_JAQNDK010000007.1"/>
</dbReference>
<feature type="binding site" evidence="11">
    <location>
        <position position="496"/>
    </location>
    <ligand>
        <name>Zn(2+)</name>
        <dbReference type="ChEBI" id="CHEBI:29105"/>
        <label>2</label>
    </ligand>
</feature>
<dbReference type="Gene3D" id="3.40.50.300">
    <property type="entry name" value="P-loop containing nucleotide triphosphate hydrolases"/>
    <property type="match status" value="2"/>
</dbReference>
<evidence type="ECO:0000259" key="13">
    <source>
        <dbReference type="PROSITE" id="PS51192"/>
    </source>
</evidence>
<dbReference type="InterPro" id="IPR040498">
    <property type="entry name" value="PriA_CRR"/>
</dbReference>
<feature type="binding site" evidence="11">
    <location>
        <position position="552"/>
    </location>
    <ligand>
        <name>Zn(2+)</name>
        <dbReference type="ChEBI" id="CHEBI:29105"/>
        <label>1</label>
    </ligand>
</feature>
<keyword evidence="5 11" id="KW-0378">Hydrolase</keyword>
<evidence type="ECO:0000256" key="2">
    <source>
        <dbReference type="ARBA" id="ARBA00022705"/>
    </source>
</evidence>
<keyword evidence="9 11" id="KW-0238">DNA-binding</keyword>
<dbReference type="SMART" id="SM00490">
    <property type="entry name" value="HELICc"/>
    <property type="match status" value="1"/>
</dbReference>
<dbReference type="Pfam" id="PF18319">
    <property type="entry name" value="Zn_ribbon_PriA"/>
    <property type="match status" value="2"/>
</dbReference>
<reference evidence="15 16" key="1">
    <citation type="submission" date="2023-01" db="EMBL/GenBank/DDBJ databases">
        <title>Minimal conservation of predation-associated metabolite biosynthetic gene clusters underscores biosynthetic potential of Myxococcota including descriptions for ten novel species: Archangium lansinium sp. nov., Myxococcus landrumus sp. nov., Nannocystis bai.</title>
        <authorList>
            <person name="Ahearne A."/>
            <person name="Stevens C."/>
            <person name="Dowd S."/>
        </authorList>
    </citation>
    <scope>NUCLEOTIDE SEQUENCE [LARGE SCALE GENOMIC DNA]</scope>
    <source>
        <strain evidence="15 16">WIWO2</strain>
    </source>
</reference>
<evidence type="ECO:0000256" key="1">
    <source>
        <dbReference type="ARBA" id="ARBA00022515"/>
    </source>
</evidence>
<comment type="subunit">
    <text evidence="11">Component of the replication restart primosome.</text>
</comment>
<name>A0ABT5CJ72_9BACT</name>
<evidence type="ECO:0000256" key="8">
    <source>
        <dbReference type="ARBA" id="ARBA00022840"/>
    </source>
</evidence>
<dbReference type="InterPro" id="IPR041222">
    <property type="entry name" value="PriA_3primeBD"/>
</dbReference>
<evidence type="ECO:0000313" key="15">
    <source>
        <dbReference type="EMBL" id="MDC0685688.1"/>
    </source>
</evidence>
<dbReference type="PROSITE" id="PS51194">
    <property type="entry name" value="HELICASE_CTER"/>
    <property type="match status" value="1"/>
</dbReference>
<dbReference type="Pfam" id="PF18074">
    <property type="entry name" value="PriA_C"/>
    <property type="match status" value="1"/>
</dbReference>
<comment type="function">
    <text evidence="11">Initiates the restart of stalled replication forks, which reloads the replicative helicase on sites other than the origin of replication. Recognizes and binds to abandoned replication forks and remodels them to uncover a helicase loading site. Promotes assembly of the primosome at these replication forks.</text>
</comment>
<dbReference type="SUPFAM" id="SSF52540">
    <property type="entry name" value="P-loop containing nucleoside triphosphate hydrolases"/>
    <property type="match status" value="1"/>
</dbReference>
<dbReference type="PANTHER" id="PTHR30580:SF0">
    <property type="entry name" value="PRIMOSOMAL PROTEIN N"/>
    <property type="match status" value="1"/>
</dbReference>
<keyword evidence="6 11" id="KW-0347">Helicase</keyword>
<evidence type="ECO:0000256" key="4">
    <source>
        <dbReference type="ARBA" id="ARBA00022741"/>
    </source>
</evidence>
<keyword evidence="16" id="KW-1185">Reference proteome</keyword>
<evidence type="ECO:0000256" key="11">
    <source>
        <dbReference type="HAMAP-Rule" id="MF_00983"/>
    </source>
</evidence>
<comment type="caution">
    <text evidence="15">The sequence shown here is derived from an EMBL/GenBank/DDBJ whole genome shotgun (WGS) entry which is preliminary data.</text>
</comment>
<dbReference type="NCBIfam" id="TIGR00595">
    <property type="entry name" value="priA"/>
    <property type="match status" value="1"/>
</dbReference>
<comment type="similarity">
    <text evidence="11">Belongs to the helicase family. PriA subfamily.</text>
</comment>
<feature type="binding site" evidence="11">
    <location>
        <position position="490"/>
    </location>
    <ligand>
        <name>Zn(2+)</name>
        <dbReference type="ChEBI" id="CHEBI:29105"/>
        <label>1</label>
    </ligand>
</feature>
<dbReference type="EMBL" id="JAQNDK010000007">
    <property type="protein sequence ID" value="MDC0685688.1"/>
    <property type="molecule type" value="Genomic_DNA"/>
</dbReference>
<sequence>MPLLADVAVPVPLSQAFTYEVPAALAGEVRPGARVLCEFHRRKLLGVVLAVSERSAAIDPSKIKPLAALVDARPALPAELLAFLQELAAYYFAPIGEVLRLALPAIEREQVRALKAQGELDGVLDLGRAKQVGGRKVAYASATDVVEEPGTLRGQAAAVLALLRANGEQPVARIEERFGNARSALKKLAERNLVTLDEREPPRDPFFRRAEERDVPPELNAAQAEAAERIDAALAALSAPPGGGEHPASTHQEPRRIAQEPRPSAFLLFGVTGSGKTEVYLRAIKSCLERGRGALVMVPEIALTPQLVARFRARFGDELAVLHSGLSDADRHAMWASLHVGKVRVAIGARSALFAPVPDLGLILVDEEHDGSFKQEEGVRYHARDMALLRAHRAGAVCVLGSATPSIESVALVRRGKLAELRLPDRAHREASLPEVSLVDLRRFGAGPSGDPLISLPLHRALEKTLAAKEQAILFLNRRGFAPSVVCGSCGTLTTCDACSVALTYHRGRRRDARPPSPAGAPAPAAPLEERPEGGRLRCHYCDYAGPLPDRCGSCGARNLLLEGLGTERLEATIAGSFPEARVARLDRDVAGKDRSQAILARMREGKIDILVGTQMVTKGHDLPNVTLVGVVNADAALGLPDFRAAERGFQLLVQVAGRAGRRDRPGRVLIQTRNPEHPAIAFAAAHDVPGFLEREIRDREEVGYPPATRLALLRIDAVDEGVGRGAAAKLAAHARTCPEGVARRVEVLGPSAAPIARLRGRYRFRVLLRARERGPLRGALAALAGLIRDGLDRNARVMIDVDPVAML</sequence>
<feature type="region of interest" description="Disordered" evidence="12">
    <location>
        <begin position="238"/>
        <end position="257"/>
    </location>
</feature>
<dbReference type="InterPro" id="IPR001650">
    <property type="entry name" value="Helicase_C-like"/>
</dbReference>
<dbReference type="PROSITE" id="PS51192">
    <property type="entry name" value="HELICASE_ATP_BIND_1"/>
    <property type="match status" value="1"/>
</dbReference>
<dbReference type="HAMAP" id="MF_00983">
    <property type="entry name" value="PriA"/>
    <property type="match status" value="1"/>
</dbReference>
<organism evidence="15 16">
    <name type="scientific">Sorangium atrum</name>
    <dbReference type="NCBI Taxonomy" id="2995308"/>
    <lineage>
        <taxon>Bacteria</taxon>
        <taxon>Pseudomonadati</taxon>
        <taxon>Myxococcota</taxon>
        <taxon>Polyangia</taxon>
        <taxon>Polyangiales</taxon>
        <taxon>Polyangiaceae</taxon>
        <taxon>Sorangium</taxon>
    </lineage>
</organism>
<dbReference type="InterPro" id="IPR027417">
    <property type="entry name" value="P-loop_NTPase"/>
</dbReference>
<dbReference type="PANTHER" id="PTHR30580">
    <property type="entry name" value="PRIMOSOMAL PROTEIN N"/>
    <property type="match status" value="1"/>
</dbReference>
<dbReference type="InterPro" id="IPR011545">
    <property type="entry name" value="DEAD/DEAH_box_helicase_dom"/>
</dbReference>
<dbReference type="Proteomes" id="UP001217485">
    <property type="component" value="Unassembled WGS sequence"/>
</dbReference>
<comment type="catalytic activity">
    <reaction evidence="11">
        <text>ATP + H2O = ADP + phosphate + H(+)</text>
        <dbReference type="Rhea" id="RHEA:13065"/>
        <dbReference type="ChEBI" id="CHEBI:15377"/>
        <dbReference type="ChEBI" id="CHEBI:15378"/>
        <dbReference type="ChEBI" id="CHEBI:30616"/>
        <dbReference type="ChEBI" id="CHEBI:43474"/>
        <dbReference type="ChEBI" id="CHEBI:456216"/>
        <dbReference type="EC" id="5.6.2.4"/>
    </reaction>
</comment>
<evidence type="ECO:0000256" key="10">
    <source>
        <dbReference type="ARBA" id="ARBA00023235"/>
    </source>
</evidence>